<dbReference type="SUPFAM" id="SSF54285">
    <property type="entry name" value="MoaD/ThiS"/>
    <property type="match status" value="1"/>
</dbReference>
<dbReference type="Proteomes" id="UP000001935">
    <property type="component" value="Chromosome"/>
</dbReference>
<gene>
    <name evidence="1" type="ordered locus">Adeh_2222</name>
</gene>
<sequence>MREPRFPEARMPLVTFTATLRRHLDAPPAEVPGATVREALEAAFRGNPRLRGYVLDDQGRLRKHVAVFVDGALVLDRDGLADPVRPGSGIHVMQALSGG</sequence>
<dbReference type="Gene3D" id="3.10.20.30">
    <property type="match status" value="1"/>
</dbReference>
<dbReference type="KEGG" id="ade:Adeh_2222"/>
<dbReference type="InterPro" id="IPR016155">
    <property type="entry name" value="Mopterin_synth/thiamin_S_b"/>
</dbReference>
<protein>
    <submittedName>
        <fullName evidence="1">Molybdopterin synthase subunit MoaD</fullName>
    </submittedName>
</protein>
<evidence type="ECO:0000313" key="2">
    <source>
        <dbReference type="Proteomes" id="UP000001935"/>
    </source>
</evidence>
<dbReference type="InterPro" id="IPR052045">
    <property type="entry name" value="Sulfur_Carrier/Prot_Modifier"/>
</dbReference>
<reference evidence="1 2" key="1">
    <citation type="submission" date="2006-01" db="EMBL/GenBank/DDBJ databases">
        <title>Complete sequence of Anaeromyxobacter dehalogenans 2CP-C.</title>
        <authorList>
            <consortium name="US DOE Joint Genome Institute"/>
            <person name="Copeland A."/>
            <person name="Lucas S."/>
            <person name="Lapidus A."/>
            <person name="Barry K."/>
            <person name="Detter J.C."/>
            <person name="Glavina T."/>
            <person name="Hammon N."/>
            <person name="Israni S."/>
            <person name="Pitluck S."/>
            <person name="Brettin T."/>
            <person name="Bruce D."/>
            <person name="Han C."/>
            <person name="Tapia R."/>
            <person name="Gilna P."/>
            <person name="Kiss H."/>
            <person name="Schmutz J."/>
            <person name="Larimer F."/>
            <person name="Land M."/>
            <person name="Kyrpides N."/>
            <person name="Anderson I."/>
            <person name="Sanford R.A."/>
            <person name="Ritalahti K.M."/>
            <person name="Thomas H.S."/>
            <person name="Kirby J.R."/>
            <person name="Zhulin I.B."/>
            <person name="Loeffler F.E."/>
            <person name="Richardson P."/>
        </authorList>
    </citation>
    <scope>NUCLEOTIDE SEQUENCE [LARGE SCALE GENOMIC DNA]</scope>
    <source>
        <strain evidence="1 2">2CP-C</strain>
    </source>
</reference>
<dbReference type="eggNOG" id="COG1977">
    <property type="taxonomic scope" value="Bacteria"/>
</dbReference>
<organism evidence="1 2">
    <name type="scientific">Anaeromyxobacter dehalogenans (strain 2CP-C)</name>
    <dbReference type="NCBI Taxonomy" id="290397"/>
    <lineage>
        <taxon>Bacteria</taxon>
        <taxon>Pseudomonadati</taxon>
        <taxon>Myxococcota</taxon>
        <taxon>Myxococcia</taxon>
        <taxon>Myxococcales</taxon>
        <taxon>Cystobacterineae</taxon>
        <taxon>Anaeromyxobacteraceae</taxon>
        <taxon>Anaeromyxobacter</taxon>
    </lineage>
</organism>
<name>Q2IK10_ANADE</name>
<dbReference type="PANTHER" id="PTHR38031">
    <property type="entry name" value="SULFUR CARRIER PROTEIN SLR0821-RELATED"/>
    <property type="match status" value="1"/>
</dbReference>
<dbReference type="InterPro" id="IPR003749">
    <property type="entry name" value="ThiS/MoaD-like"/>
</dbReference>
<dbReference type="STRING" id="290397.Adeh_2222"/>
<dbReference type="Pfam" id="PF02597">
    <property type="entry name" value="ThiS"/>
    <property type="match status" value="1"/>
</dbReference>
<dbReference type="AlphaFoldDB" id="Q2IK10"/>
<dbReference type="EMBL" id="CP000251">
    <property type="protein sequence ID" value="ABC81992.1"/>
    <property type="molecule type" value="Genomic_DNA"/>
</dbReference>
<accession>Q2IK10</accession>
<dbReference type="InterPro" id="IPR012675">
    <property type="entry name" value="Beta-grasp_dom_sf"/>
</dbReference>
<dbReference type="HOGENOM" id="CLU_114601_0_1_7"/>
<dbReference type="PANTHER" id="PTHR38031:SF1">
    <property type="entry name" value="SULFUR CARRIER PROTEIN CYSO"/>
    <property type="match status" value="1"/>
</dbReference>
<proteinExistence type="predicted"/>
<evidence type="ECO:0000313" key="1">
    <source>
        <dbReference type="EMBL" id="ABC81992.1"/>
    </source>
</evidence>
<dbReference type="CDD" id="cd17040">
    <property type="entry name" value="Ubl_MoaD_like"/>
    <property type="match status" value="1"/>
</dbReference>